<gene>
    <name evidence="1" type="ORF">S06H3_12194</name>
</gene>
<accession>X1MID0</accession>
<name>X1MID0_9ZZZZ</name>
<evidence type="ECO:0008006" key="2">
    <source>
        <dbReference type="Google" id="ProtNLM"/>
    </source>
</evidence>
<sequence>CEVMAVAGAPYVARYAVTQPFQLIRSIKKALQTTGFTFIEAVSTCPTQFGRRNQLGTPSDMLKFLKEKCITRKKAASLSKEELKGKIVTGEFTDGED</sequence>
<dbReference type="Gene3D" id="3.40.50.970">
    <property type="match status" value="1"/>
</dbReference>
<comment type="caution">
    <text evidence="1">The sequence shown here is derived from an EMBL/GenBank/DDBJ whole genome shotgun (WGS) entry which is preliminary data.</text>
</comment>
<evidence type="ECO:0000313" key="1">
    <source>
        <dbReference type="EMBL" id="GAI06119.1"/>
    </source>
</evidence>
<protein>
    <recommendedName>
        <fullName evidence="2">Thiamine pyrophosphate enzyme TPP-binding domain-containing protein</fullName>
    </recommendedName>
</protein>
<feature type="non-terminal residue" evidence="1">
    <location>
        <position position="1"/>
    </location>
</feature>
<organism evidence="1">
    <name type="scientific">marine sediment metagenome</name>
    <dbReference type="NCBI Taxonomy" id="412755"/>
    <lineage>
        <taxon>unclassified sequences</taxon>
        <taxon>metagenomes</taxon>
        <taxon>ecological metagenomes</taxon>
    </lineage>
</organism>
<dbReference type="InterPro" id="IPR029061">
    <property type="entry name" value="THDP-binding"/>
</dbReference>
<proteinExistence type="predicted"/>
<dbReference type="SUPFAM" id="SSF52518">
    <property type="entry name" value="Thiamin diphosphate-binding fold (THDP-binding)"/>
    <property type="match status" value="1"/>
</dbReference>
<dbReference type="AlphaFoldDB" id="X1MID0"/>
<reference evidence="1" key="1">
    <citation type="journal article" date="2014" name="Front. Microbiol.">
        <title>High frequency of phylogenetically diverse reductive dehalogenase-homologous genes in deep subseafloor sedimentary metagenomes.</title>
        <authorList>
            <person name="Kawai M."/>
            <person name="Futagami T."/>
            <person name="Toyoda A."/>
            <person name="Takaki Y."/>
            <person name="Nishi S."/>
            <person name="Hori S."/>
            <person name="Arai W."/>
            <person name="Tsubouchi T."/>
            <person name="Morono Y."/>
            <person name="Uchiyama I."/>
            <person name="Ito T."/>
            <person name="Fujiyama A."/>
            <person name="Inagaki F."/>
            <person name="Takami H."/>
        </authorList>
    </citation>
    <scope>NUCLEOTIDE SEQUENCE</scope>
    <source>
        <strain evidence="1">Expedition CK06-06</strain>
    </source>
</reference>
<dbReference type="EMBL" id="BARV01005978">
    <property type="protein sequence ID" value="GAI06119.1"/>
    <property type="molecule type" value="Genomic_DNA"/>
</dbReference>